<evidence type="ECO:0000256" key="1">
    <source>
        <dbReference type="SAM" id="Coils"/>
    </source>
</evidence>
<name>A0AAV1S423_9ROSI</name>
<gene>
    <name evidence="2" type="ORF">DCAF_LOCUS18865</name>
</gene>
<dbReference type="PANTHER" id="PTHR35992">
    <property type="entry name" value="CYTOMATRIX PROTEIN-LIKE PROTEIN"/>
    <property type="match status" value="1"/>
</dbReference>
<dbReference type="AlphaFoldDB" id="A0AAV1S423"/>
<protein>
    <submittedName>
        <fullName evidence="2">Uncharacterized protein</fullName>
    </submittedName>
</protein>
<dbReference type="EMBL" id="CAWUPB010001173">
    <property type="protein sequence ID" value="CAK7346194.1"/>
    <property type="molecule type" value="Genomic_DNA"/>
</dbReference>
<organism evidence="2 3">
    <name type="scientific">Dovyalis caffra</name>
    <dbReference type="NCBI Taxonomy" id="77055"/>
    <lineage>
        <taxon>Eukaryota</taxon>
        <taxon>Viridiplantae</taxon>
        <taxon>Streptophyta</taxon>
        <taxon>Embryophyta</taxon>
        <taxon>Tracheophyta</taxon>
        <taxon>Spermatophyta</taxon>
        <taxon>Magnoliopsida</taxon>
        <taxon>eudicotyledons</taxon>
        <taxon>Gunneridae</taxon>
        <taxon>Pentapetalae</taxon>
        <taxon>rosids</taxon>
        <taxon>fabids</taxon>
        <taxon>Malpighiales</taxon>
        <taxon>Salicaceae</taxon>
        <taxon>Flacourtieae</taxon>
        <taxon>Dovyalis</taxon>
    </lineage>
</organism>
<sequence length="351" mass="40010">MGTSKCTQFVTSDREKWDKVFGGLLKLIKNQQEQLETFLKERKILEDRVKTQHERWFSDIRFYEDYILQINGDLVEKDMACLLETAKGDLMLDLKQREASLHKSRLEQTEDELADFRAWFDYLSQNLKSNSKETANGKGGSHSDLKSNGAKKLEAEVERLKLENEKLVSEKNSEVSALLKEKTFVWNQYSILESNLTSKLRSKEAEVEKANEKIVEVLATAELLQSSNDEKDEIIRRLNTKVAKMEADTENQKEEISKLSQQLEFLRKSRSAQVTPIMKPCGAQARTSTLGIKSCDKKVRNLVDRKVLAAIQATVPSKDAEKGSGSLKKKGLTLPFQKLQDCSLLPSKFLK</sequence>
<evidence type="ECO:0000313" key="3">
    <source>
        <dbReference type="Proteomes" id="UP001314170"/>
    </source>
</evidence>
<feature type="coiled-coil region" evidence="1">
    <location>
        <begin position="150"/>
        <end position="269"/>
    </location>
</feature>
<dbReference type="PANTHER" id="PTHR35992:SF1">
    <property type="entry name" value="CYTOMATRIX PROTEIN-LIKE PROTEIN"/>
    <property type="match status" value="1"/>
</dbReference>
<proteinExistence type="predicted"/>
<accession>A0AAV1S423</accession>
<evidence type="ECO:0000313" key="2">
    <source>
        <dbReference type="EMBL" id="CAK7346194.1"/>
    </source>
</evidence>
<keyword evidence="3" id="KW-1185">Reference proteome</keyword>
<keyword evidence="1" id="KW-0175">Coiled coil</keyword>
<reference evidence="2 3" key="1">
    <citation type="submission" date="2024-01" db="EMBL/GenBank/DDBJ databases">
        <authorList>
            <person name="Waweru B."/>
        </authorList>
    </citation>
    <scope>NUCLEOTIDE SEQUENCE [LARGE SCALE GENOMIC DNA]</scope>
</reference>
<dbReference type="Proteomes" id="UP001314170">
    <property type="component" value="Unassembled WGS sequence"/>
</dbReference>
<comment type="caution">
    <text evidence="2">The sequence shown here is derived from an EMBL/GenBank/DDBJ whole genome shotgun (WGS) entry which is preliminary data.</text>
</comment>